<dbReference type="AlphaFoldDB" id="A0A9D4MYJ2"/>
<protein>
    <recommendedName>
        <fullName evidence="8">RRM domain-containing protein</fullName>
    </recommendedName>
</protein>
<dbReference type="SMART" id="SM00360">
    <property type="entry name" value="RRM"/>
    <property type="match status" value="6"/>
</dbReference>
<keyword evidence="3" id="KW-0677">Repeat</keyword>
<dbReference type="PANTHER" id="PTHR48039:SF5">
    <property type="entry name" value="RNA-BINDING PROTEIN 28"/>
    <property type="match status" value="1"/>
</dbReference>
<feature type="region of interest" description="Disordered" evidence="7">
    <location>
        <begin position="156"/>
        <end position="257"/>
    </location>
</feature>
<evidence type="ECO:0000256" key="7">
    <source>
        <dbReference type="SAM" id="MobiDB-lite"/>
    </source>
</evidence>
<evidence type="ECO:0000259" key="8">
    <source>
        <dbReference type="PROSITE" id="PS50102"/>
    </source>
</evidence>
<dbReference type="Proteomes" id="UP000828390">
    <property type="component" value="Unassembled WGS sequence"/>
</dbReference>
<dbReference type="InterPro" id="IPR034421">
    <property type="entry name" value="RBM19_RRM6"/>
</dbReference>
<comment type="subcellular location">
    <subcellularLocation>
        <location evidence="1">Nucleus</location>
    </subcellularLocation>
</comment>
<dbReference type="InterPro" id="IPR034419">
    <property type="entry name" value="RBM19_RRM3"/>
</dbReference>
<keyword evidence="10" id="KW-1185">Reference proteome</keyword>
<dbReference type="OrthoDB" id="439639at2759"/>
<dbReference type="InterPro" id="IPR034420">
    <property type="entry name" value="RBM19_RRM4"/>
</dbReference>
<dbReference type="FunFam" id="3.30.70.330:FF:000240">
    <property type="entry name" value="RNA binding motif protein 19"/>
    <property type="match status" value="1"/>
</dbReference>
<evidence type="ECO:0000313" key="9">
    <source>
        <dbReference type="EMBL" id="KAH3884336.1"/>
    </source>
</evidence>
<dbReference type="InterPro" id="IPR035979">
    <property type="entry name" value="RBD_domain_sf"/>
</dbReference>
<feature type="domain" description="RRM" evidence="8">
    <location>
        <begin position="2"/>
        <end position="79"/>
    </location>
</feature>
<evidence type="ECO:0000256" key="1">
    <source>
        <dbReference type="ARBA" id="ARBA00004123"/>
    </source>
</evidence>
<feature type="domain" description="RRM" evidence="8">
    <location>
        <begin position="369"/>
        <end position="447"/>
    </location>
</feature>
<evidence type="ECO:0000313" key="10">
    <source>
        <dbReference type="Proteomes" id="UP000828390"/>
    </source>
</evidence>
<dbReference type="FunFam" id="3.30.70.330:FF:000738">
    <property type="entry name" value="RNA-binding motif protein 19"/>
    <property type="match status" value="1"/>
</dbReference>
<dbReference type="InterPro" id="IPR034418">
    <property type="entry name" value="RMB19_RRM1"/>
</dbReference>
<feature type="compositionally biased region" description="Basic and acidic residues" evidence="7">
    <location>
        <begin position="205"/>
        <end position="228"/>
    </location>
</feature>
<dbReference type="CDD" id="cd12564">
    <property type="entry name" value="RRM1_RBM19"/>
    <property type="match status" value="1"/>
</dbReference>
<accession>A0A9D4MYJ2</accession>
<dbReference type="CDD" id="cd12567">
    <property type="entry name" value="RRM3_RBM19"/>
    <property type="match status" value="1"/>
</dbReference>
<evidence type="ECO:0000256" key="3">
    <source>
        <dbReference type="ARBA" id="ARBA00022737"/>
    </source>
</evidence>
<reference evidence="9" key="2">
    <citation type="submission" date="2020-11" db="EMBL/GenBank/DDBJ databases">
        <authorList>
            <person name="McCartney M.A."/>
            <person name="Auch B."/>
            <person name="Kono T."/>
            <person name="Mallez S."/>
            <person name="Becker A."/>
            <person name="Gohl D.M."/>
            <person name="Silverstein K.A.T."/>
            <person name="Koren S."/>
            <person name="Bechman K.B."/>
            <person name="Herman A."/>
            <person name="Abrahante J.E."/>
            <person name="Garbe J."/>
        </authorList>
    </citation>
    <scope>NUCLEOTIDE SEQUENCE</scope>
    <source>
        <strain evidence="9">Duluth1</strain>
        <tissue evidence="9">Whole animal</tissue>
    </source>
</reference>
<comment type="similarity">
    <text evidence="2">Belongs to the RRM MRD1 family.</text>
</comment>
<keyword evidence="4 6" id="KW-0694">RNA-binding</keyword>
<feature type="domain" description="RRM" evidence="8">
    <location>
        <begin position="786"/>
        <end position="866"/>
    </location>
</feature>
<dbReference type="Pfam" id="PF00076">
    <property type="entry name" value="RRM_1"/>
    <property type="match status" value="6"/>
</dbReference>
<evidence type="ECO:0000256" key="4">
    <source>
        <dbReference type="ARBA" id="ARBA00022884"/>
    </source>
</evidence>
<dbReference type="CDD" id="cd12569">
    <property type="entry name" value="RRM4_RBM19"/>
    <property type="match status" value="1"/>
</dbReference>
<feature type="domain" description="RRM" evidence="8">
    <location>
        <begin position="680"/>
        <end position="763"/>
    </location>
</feature>
<organism evidence="9 10">
    <name type="scientific">Dreissena polymorpha</name>
    <name type="common">Zebra mussel</name>
    <name type="synonym">Mytilus polymorpha</name>
    <dbReference type="NCBI Taxonomy" id="45954"/>
    <lineage>
        <taxon>Eukaryota</taxon>
        <taxon>Metazoa</taxon>
        <taxon>Spiralia</taxon>
        <taxon>Lophotrochozoa</taxon>
        <taxon>Mollusca</taxon>
        <taxon>Bivalvia</taxon>
        <taxon>Autobranchia</taxon>
        <taxon>Heteroconchia</taxon>
        <taxon>Euheterodonta</taxon>
        <taxon>Imparidentia</taxon>
        <taxon>Neoheterodontei</taxon>
        <taxon>Myida</taxon>
        <taxon>Dreissenoidea</taxon>
        <taxon>Dreissenidae</taxon>
        <taxon>Dreissena</taxon>
    </lineage>
</organism>
<feature type="compositionally biased region" description="Basic and acidic residues" evidence="7">
    <location>
        <begin position="346"/>
        <end position="360"/>
    </location>
</feature>
<feature type="compositionally biased region" description="Basic and acidic residues" evidence="7">
    <location>
        <begin position="184"/>
        <end position="195"/>
    </location>
</feature>
<evidence type="ECO:0000256" key="5">
    <source>
        <dbReference type="ARBA" id="ARBA00023242"/>
    </source>
</evidence>
<dbReference type="SUPFAM" id="SSF54928">
    <property type="entry name" value="RNA-binding domain, RBD"/>
    <property type="match status" value="5"/>
</dbReference>
<reference evidence="9" key="1">
    <citation type="journal article" date="2019" name="bioRxiv">
        <title>The Genome of the Zebra Mussel, Dreissena polymorpha: A Resource for Invasive Species Research.</title>
        <authorList>
            <person name="McCartney M.A."/>
            <person name="Auch B."/>
            <person name="Kono T."/>
            <person name="Mallez S."/>
            <person name="Zhang Y."/>
            <person name="Obille A."/>
            <person name="Becker A."/>
            <person name="Abrahante J.E."/>
            <person name="Garbe J."/>
            <person name="Badalamenti J.P."/>
            <person name="Herman A."/>
            <person name="Mangelson H."/>
            <person name="Liachko I."/>
            <person name="Sullivan S."/>
            <person name="Sone E.D."/>
            <person name="Koren S."/>
            <person name="Silverstein K.A.T."/>
            <person name="Beckman K.B."/>
            <person name="Gohl D.M."/>
        </authorList>
    </citation>
    <scope>NUCLEOTIDE SEQUENCE</scope>
    <source>
        <strain evidence="9">Duluth1</strain>
        <tissue evidence="9">Whole animal</tissue>
    </source>
</reference>
<proteinExistence type="inferred from homology"/>
<sequence>MSRLIIKNLPSGIKEDKLRNHFGAIGPVTDCSLKFTKNGMFRKFAFIGFKTETEAQAALKQFNNTFINTSKIQIEVAHDFGDTNKPRSWSKYAKDSSSSVKTDPVPVTKEKDLKKIKKEKKKKKENPVVEELLDNLKDDPKFSEFLEVHQSNSTKALWSNEGGMSVAMDPDSDMEDNSKKKRRDNLDSQSGKEGEQMEQEDENDLKDVQEEDNKIAKQKGLSDLDYLKSKVVTSPKEEKSGNTKPQVKTESENVDEKSSVNSAFMLRLKGLPAKSGEKAVREFFNPIKIARLRIPKSAAKKPMGIAYVGFKTESELEQALRRNKNFIGGNRVFLKKAESEEMLQQDEGKQRPWELKQTDDKGEDIGETGRLFVRNLAYSCTEEDLEDEFKKFGPLTEVNLPVDSLTKKIKGFAFVTYMMPEHAVKAYTQLDGKVFQGRMLHILPGKEKNEDDEQFAEGSSFKKEKQAKQKALASSSHNWNALFLGANAVADVMAERYQTSKGDILDDSLKGSLGVRMALGETQIVQETRDFLTEHGVALDSFSQPNAERSKTVILVKNLPAKTDSSELETVFSPYGTLGRVLIPPSGITGIVEFIAPTEARAAFTKLAYRKFRHVPLYLEWAPMEVFKTQPPEKTSVSLEGTKGEGLQEIKDAKGEPTSKITAPVTNDDDEEEEEEDVGSVLFVKNLNFDTTDDDLKQHFTECKSFKSANVAKKKDLKLPGSYLSMGYGFVEFRSPEGAGEALKVMQGTSLQGYLLELKISNRTTASSQTNLSGKKKQKEKKQRTTKILVRNIPFEAKKHEIMELFKVFGEIKTVRLPKKMGGTGSHRGFGFVDFLTKQDAKRAFEALCQSTHLYGRRLVLEWAAMEEDVDDIRKRTADHFRDEHENKKFTKSNLKQSLEMSVTD</sequence>
<feature type="region of interest" description="Disordered" evidence="7">
    <location>
        <begin position="653"/>
        <end position="674"/>
    </location>
</feature>
<dbReference type="InterPro" id="IPR034423">
    <property type="entry name" value="RBM19_RRM5"/>
</dbReference>
<feature type="domain" description="RRM" evidence="8">
    <location>
        <begin position="264"/>
        <end position="339"/>
    </location>
</feature>
<gene>
    <name evidence="9" type="ORF">DPMN_008314</name>
</gene>
<dbReference type="PANTHER" id="PTHR48039">
    <property type="entry name" value="RNA-BINDING MOTIF PROTEIN 14B"/>
    <property type="match status" value="1"/>
</dbReference>
<feature type="compositionally biased region" description="Low complexity" evidence="7">
    <location>
        <begin position="89"/>
        <end position="101"/>
    </location>
</feature>
<dbReference type="GO" id="GO:0005634">
    <property type="term" value="C:nucleus"/>
    <property type="evidence" value="ECO:0007669"/>
    <property type="project" value="UniProtKB-SubCell"/>
</dbReference>
<dbReference type="InterPro" id="IPR012677">
    <property type="entry name" value="Nucleotide-bd_a/b_plait_sf"/>
</dbReference>
<dbReference type="EMBL" id="JAIWYP010000001">
    <property type="protein sequence ID" value="KAH3884336.1"/>
    <property type="molecule type" value="Genomic_DNA"/>
</dbReference>
<evidence type="ECO:0000256" key="6">
    <source>
        <dbReference type="PROSITE-ProRule" id="PRU00176"/>
    </source>
</evidence>
<keyword evidence="5" id="KW-0539">Nucleus</keyword>
<dbReference type="GO" id="GO:0003729">
    <property type="term" value="F:mRNA binding"/>
    <property type="evidence" value="ECO:0007669"/>
    <property type="project" value="TreeGrafter"/>
</dbReference>
<feature type="region of interest" description="Disordered" evidence="7">
    <location>
        <begin position="341"/>
        <end position="360"/>
    </location>
</feature>
<feature type="region of interest" description="Disordered" evidence="7">
    <location>
        <begin position="85"/>
        <end position="106"/>
    </location>
</feature>
<dbReference type="Gene3D" id="3.30.70.330">
    <property type="match status" value="6"/>
</dbReference>
<dbReference type="FunFam" id="3.30.70.330:FF:000608">
    <property type="entry name" value="RNA binding motif protein 19"/>
    <property type="match status" value="1"/>
</dbReference>
<dbReference type="PROSITE" id="PS50102">
    <property type="entry name" value="RRM"/>
    <property type="match status" value="6"/>
</dbReference>
<dbReference type="InterPro" id="IPR051945">
    <property type="entry name" value="RRM_MRD1_RNA_proc_ribogen"/>
</dbReference>
<comment type="caution">
    <text evidence="9">The sequence shown here is derived from an EMBL/GenBank/DDBJ whole genome shotgun (WGS) entry which is preliminary data.</text>
</comment>
<dbReference type="FunFam" id="3.30.70.330:FF:000277">
    <property type="entry name" value="RNA binding motif protein 19"/>
    <property type="match status" value="1"/>
</dbReference>
<name>A0A9D4MYJ2_DREPO</name>
<dbReference type="CDD" id="cd12571">
    <property type="entry name" value="RRM6_RBM19"/>
    <property type="match status" value="1"/>
</dbReference>
<feature type="compositionally biased region" description="Basic and acidic residues" evidence="7">
    <location>
        <begin position="235"/>
        <end position="257"/>
    </location>
</feature>
<feature type="domain" description="RRM" evidence="8">
    <location>
        <begin position="552"/>
        <end position="624"/>
    </location>
</feature>
<dbReference type="CDD" id="cd12318">
    <property type="entry name" value="RRM5_RBM19_like"/>
    <property type="match status" value="1"/>
</dbReference>
<evidence type="ECO:0000256" key="2">
    <source>
        <dbReference type="ARBA" id="ARBA00008033"/>
    </source>
</evidence>
<dbReference type="InterPro" id="IPR000504">
    <property type="entry name" value="RRM_dom"/>
</dbReference>